<sequence length="78" mass="8713">MLAMTLTFRFKMVTICLVTSDNVRQKAVFLLMNNVADDSKAVSFECCAVRWSVGGEPTAHKIFENSGIDALWCGWCPH</sequence>
<dbReference type="Proteomes" id="UP000887116">
    <property type="component" value="Unassembled WGS sequence"/>
</dbReference>
<evidence type="ECO:0000313" key="1">
    <source>
        <dbReference type="EMBL" id="GFQ94630.1"/>
    </source>
</evidence>
<protein>
    <submittedName>
        <fullName evidence="1">Uncharacterized protein</fullName>
    </submittedName>
</protein>
<reference evidence="1" key="1">
    <citation type="submission" date="2020-07" db="EMBL/GenBank/DDBJ databases">
        <title>Multicomponent nature underlies the extraordinary mechanical properties of spider dragline silk.</title>
        <authorList>
            <person name="Kono N."/>
            <person name="Nakamura H."/>
            <person name="Mori M."/>
            <person name="Yoshida Y."/>
            <person name="Ohtoshi R."/>
            <person name="Malay A.D."/>
            <person name="Moran D.A.P."/>
            <person name="Tomita M."/>
            <person name="Numata K."/>
            <person name="Arakawa K."/>
        </authorList>
    </citation>
    <scope>NUCLEOTIDE SEQUENCE</scope>
</reference>
<dbReference type="EMBL" id="BMAO01014389">
    <property type="protein sequence ID" value="GFQ94630.1"/>
    <property type="molecule type" value="Genomic_DNA"/>
</dbReference>
<evidence type="ECO:0000313" key="2">
    <source>
        <dbReference type="Proteomes" id="UP000887116"/>
    </source>
</evidence>
<proteinExistence type="predicted"/>
<keyword evidence="2" id="KW-1185">Reference proteome</keyword>
<comment type="caution">
    <text evidence="1">The sequence shown here is derived from an EMBL/GenBank/DDBJ whole genome shotgun (WGS) entry which is preliminary data.</text>
</comment>
<organism evidence="1 2">
    <name type="scientific">Trichonephila clavata</name>
    <name type="common">Joro spider</name>
    <name type="synonym">Nephila clavata</name>
    <dbReference type="NCBI Taxonomy" id="2740835"/>
    <lineage>
        <taxon>Eukaryota</taxon>
        <taxon>Metazoa</taxon>
        <taxon>Ecdysozoa</taxon>
        <taxon>Arthropoda</taxon>
        <taxon>Chelicerata</taxon>
        <taxon>Arachnida</taxon>
        <taxon>Araneae</taxon>
        <taxon>Araneomorphae</taxon>
        <taxon>Entelegynae</taxon>
        <taxon>Araneoidea</taxon>
        <taxon>Nephilidae</taxon>
        <taxon>Trichonephila</taxon>
    </lineage>
</organism>
<gene>
    <name evidence="1" type="ORF">TNCT_355931</name>
</gene>
<dbReference type="AlphaFoldDB" id="A0A8X6G1Q0"/>
<accession>A0A8X6G1Q0</accession>
<name>A0A8X6G1Q0_TRICU</name>